<sequence length="118" mass="12538">MSTKKIDTAKAAPEEFFAAMTLPDLASALSALVSMRTTAGLTSNLANHMKRDNLEDFADALSEALGDQIEAIEAELLSRSPLDAADIADRDELLAIAVNTLRPGERGTNMRIGRAAHG</sequence>
<accession>A0ABM9VFN1</accession>
<gene>
    <name evidence="1" type="ORF">AGR13a_Cc30162</name>
</gene>
<keyword evidence="2" id="KW-1185">Reference proteome</keyword>
<protein>
    <submittedName>
        <fullName evidence="1">Uncharacterized protein</fullName>
    </submittedName>
</protein>
<reference evidence="1 2" key="1">
    <citation type="submission" date="2016-01" db="EMBL/GenBank/DDBJ databases">
        <authorList>
            <person name="Regsiter A."/>
            <person name="william w."/>
        </authorList>
    </citation>
    <scope>NUCLEOTIDE SEQUENCE [LARGE SCALE GENOMIC DNA]</scope>
    <source>
        <strain evidence="1 2">CFBP 6927</strain>
    </source>
</reference>
<name>A0ABM9VFN1_9HYPH</name>
<organism evidence="1 2">
    <name type="scientific">Agrobacterium genomosp. 13 str. CFBP 6927</name>
    <dbReference type="NCBI Taxonomy" id="1183428"/>
    <lineage>
        <taxon>Bacteria</taxon>
        <taxon>Pseudomonadati</taxon>
        <taxon>Pseudomonadota</taxon>
        <taxon>Alphaproteobacteria</taxon>
        <taxon>Hyphomicrobiales</taxon>
        <taxon>Rhizobiaceae</taxon>
        <taxon>Rhizobium/Agrobacterium group</taxon>
        <taxon>Agrobacterium</taxon>
        <taxon>Agrobacterium tumefaciens complex</taxon>
    </lineage>
</organism>
<comment type="caution">
    <text evidence="1">The sequence shown here is derived from an EMBL/GenBank/DDBJ whole genome shotgun (WGS) entry which is preliminary data.</text>
</comment>
<dbReference type="EMBL" id="FBWH01000023">
    <property type="protein sequence ID" value="CUX31961.1"/>
    <property type="molecule type" value="Genomic_DNA"/>
</dbReference>
<dbReference type="RefSeq" id="WP_080833423.1">
    <property type="nucleotide sequence ID" value="NZ_LT009756.1"/>
</dbReference>
<proteinExistence type="predicted"/>
<dbReference type="Proteomes" id="UP000191812">
    <property type="component" value="Unassembled WGS sequence"/>
</dbReference>
<evidence type="ECO:0000313" key="2">
    <source>
        <dbReference type="Proteomes" id="UP000191812"/>
    </source>
</evidence>
<evidence type="ECO:0000313" key="1">
    <source>
        <dbReference type="EMBL" id="CUX31961.1"/>
    </source>
</evidence>